<dbReference type="EMBL" id="VCHQ01000041">
    <property type="protein sequence ID" value="TLV04884.1"/>
    <property type="molecule type" value="Genomic_DNA"/>
</dbReference>
<dbReference type="InterPro" id="IPR013656">
    <property type="entry name" value="PAS_4"/>
</dbReference>
<dbReference type="GO" id="GO:0043565">
    <property type="term" value="F:sequence-specific DNA binding"/>
    <property type="evidence" value="ECO:0007669"/>
    <property type="project" value="InterPro"/>
</dbReference>
<evidence type="ECO:0000259" key="4">
    <source>
        <dbReference type="PROSITE" id="PS01124"/>
    </source>
</evidence>
<dbReference type="PANTHER" id="PTHR46796:SF13">
    <property type="entry name" value="HTH-TYPE TRANSCRIPTIONAL ACTIVATOR RHAS"/>
    <property type="match status" value="1"/>
</dbReference>
<dbReference type="Proteomes" id="UP000307430">
    <property type="component" value="Unassembled WGS sequence"/>
</dbReference>
<evidence type="ECO:0000256" key="2">
    <source>
        <dbReference type="ARBA" id="ARBA00023125"/>
    </source>
</evidence>
<dbReference type="Gene3D" id="1.10.10.60">
    <property type="entry name" value="Homeodomain-like"/>
    <property type="match status" value="1"/>
</dbReference>
<dbReference type="InterPro" id="IPR009057">
    <property type="entry name" value="Homeodomain-like_sf"/>
</dbReference>
<dbReference type="RefSeq" id="WP_138363170.1">
    <property type="nucleotide sequence ID" value="NZ_VCHQ01000041.1"/>
</dbReference>
<gene>
    <name evidence="5" type="ORF">FE839_23640</name>
</gene>
<dbReference type="InterPro" id="IPR050204">
    <property type="entry name" value="AraC_XylS_family_regulators"/>
</dbReference>
<evidence type="ECO:0000256" key="1">
    <source>
        <dbReference type="ARBA" id="ARBA00023015"/>
    </source>
</evidence>
<dbReference type="Pfam" id="PF12833">
    <property type="entry name" value="HTH_18"/>
    <property type="match status" value="1"/>
</dbReference>
<proteinExistence type="predicted"/>
<protein>
    <submittedName>
        <fullName evidence="5">AraC family transcriptional regulator</fullName>
    </submittedName>
</protein>
<dbReference type="GO" id="GO:0003700">
    <property type="term" value="F:DNA-binding transcription factor activity"/>
    <property type="evidence" value="ECO:0007669"/>
    <property type="project" value="InterPro"/>
</dbReference>
<keyword evidence="6" id="KW-1185">Reference proteome</keyword>
<dbReference type="Gene3D" id="3.30.450.20">
    <property type="entry name" value="PAS domain"/>
    <property type="match status" value="1"/>
</dbReference>
<dbReference type="PANTHER" id="PTHR46796">
    <property type="entry name" value="HTH-TYPE TRANSCRIPTIONAL ACTIVATOR RHAS-RELATED"/>
    <property type="match status" value="1"/>
</dbReference>
<reference evidence="5 6" key="1">
    <citation type="submission" date="2019-05" db="EMBL/GenBank/DDBJ databases">
        <title>Genome sequence of Klebsiella sp strain TOUT106.</title>
        <authorList>
            <person name="Rahi P."/>
            <person name="Chaudhari D."/>
        </authorList>
    </citation>
    <scope>NUCLEOTIDE SEQUENCE [LARGE SCALE GENOMIC DNA]</scope>
    <source>
        <strain evidence="5 6">TOUT106</strain>
    </source>
</reference>
<sequence>MNLSNMPGELTLLPYNSPANLHELFDFIPNICFYLKDEQSKWRSCNRAALDVIHACQRAEIIGLNERDFFPRDVATAILADDRHVMRSGEHIINKMELIAGDRGRLFWATTTKMPACDEQGKVCGIMGITRVLEETCLVPDGYHQFSPAIHYVEEYFGETISIRKMARMCCLSESQFRKRFRLIFRASPQQFILRFRMKMAAKMLVENTQPIADIAQRCSFCDQSYFTRQFSLFFGVSPKRYRERWLGCCASLPSIELDDFA</sequence>
<dbReference type="SMART" id="SM00342">
    <property type="entry name" value="HTH_ARAC"/>
    <property type="match status" value="1"/>
</dbReference>
<keyword evidence="3" id="KW-0804">Transcription</keyword>
<evidence type="ECO:0000313" key="6">
    <source>
        <dbReference type="Proteomes" id="UP000307430"/>
    </source>
</evidence>
<dbReference type="PRINTS" id="PR00032">
    <property type="entry name" value="HTHARAC"/>
</dbReference>
<dbReference type="InterPro" id="IPR020449">
    <property type="entry name" value="Tscrpt_reg_AraC-type_HTH"/>
</dbReference>
<dbReference type="InterPro" id="IPR035965">
    <property type="entry name" value="PAS-like_dom_sf"/>
</dbReference>
<dbReference type="SUPFAM" id="SSF46689">
    <property type="entry name" value="Homeodomain-like"/>
    <property type="match status" value="2"/>
</dbReference>
<dbReference type="InterPro" id="IPR000014">
    <property type="entry name" value="PAS"/>
</dbReference>
<comment type="caution">
    <text evidence="5">The sequence shown here is derived from an EMBL/GenBank/DDBJ whole genome shotgun (WGS) entry which is preliminary data.</text>
</comment>
<evidence type="ECO:0000256" key="3">
    <source>
        <dbReference type="ARBA" id="ARBA00023163"/>
    </source>
</evidence>
<name>A0A5R9L960_9ENTR</name>
<dbReference type="InterPro" id="IPR018060">
    <property type="entry name" value="HTH_AraC"/>
</dbReference>
<keyword evidence="2" id="KW-0238">DNA-binding</keyword>
<dbReference type="CDD" id="cd00130">
    <property type="entry name" value="PAS"/>
    <property type="match status" value="1"/>
</dbReference>
<organism evidence="5 6">
    <name type="scientific">Klebsiella indica</name>
    <dbReference type="NCBI Taxonomy" id="2582917"/>
    <lineage>
        <taxon>Bacteria</taxon>
        <taxon>Pseudomonadati</taxon>
        <taxon>Pseudomonadota</taxon>
        <taxon>Gammaproteobacteria</taxon>
        <taxon>Enterobacterales</taxon>
        <taxon>Enterobacteriaceae</taxon>
        <taxon>Klebsiella/Raoultella group</taxon>
        <taxon>Klebsiella</taxon>
    </lineage>
</organism>
<dbReference type="AlphaFoldDB" id="A0A5R9L960"/>
<feature type="domain" description="HTH araC/xylS-type" evidence="4">
    <location>
        <begin position="147"/>
        <end position="245"/>
    </location>
</feature>
<dbReference type="PROSITE" id="PS01124">
    <property type="entry name" value="HTH_ARAC_FAMILY_2"/>
    <property type="match status" value="1"/>
</dbReference>
<accession>A0A5R9L960</accession>
<dbReference type="SUPFAM" id="SSF55785">
    <property type="entry name" value="PYP-like sensor domain (PAS domain)"/>
    <property type="match status" value="1"/>
</dbReference>
<dbReference type="Pfam" id="PF08448">
    <property type="entry name" value="PAS_4"/>
    <property type="match status" value="1"/>
</dbReference>
<keyword evidence="1" id="KW-0805">Transcription regulation</keyword>
<evidence type="ECO:0000313" key="5">
    <source>
        <dbReference type="EMBL" id="TLV04884.1"/>
    </source>
</evidence>